<dbReference type="RefSeq" id="WP_338684904.1">
    <property type="nucleotide sequence ID" value="NZ_AP024702.1"/>
</dbReference>
<evidence type="ECO:0000313" key="3">
    <source>
        <dbReference type="Proteomes" id="UP001374893"/>
    </source>
</evidence>
<feature type="transmembrane region" description="Helical" evidence="1">
    <location>
        <begin position="46"/>
        <end position="67"/>
    </location>
</feature>
<keyword evidence="1" id="KW-1133">Transmembrane helix</keyword>
<organism evidence="2 3">
    <name type="scientific">Haloferula helveola</name>
    <dbReference type="NCBI Taxonomy" id="490095"/>
    <lineage>
        <taxon>Bacteria</taxon>
        <taxon>Pseudomonadati</taxon>
        <taxon>Verrucomicrobiota</taxon>
        <taxon>Verrucomicrobiia</taxon>
        <taxon>Verrucomicrobiales</taxon>
        <taxon>Verrucomicrobiaceae</taxon>
        <taxon>Haloferula</taxon>
    </lineage>
</organism>
<keyword evidence="1" id="KW-0812">Transmembrane</keyword>
<sequence length="449" mass="50110">MNFELSNRETAMLICVAVFILVMMWRYKSVRRSLQSVGRQALKWKLASTALLGWAWISLGVALLSHVGFWEVSLMKETVLWALLPGTAIAFRGLGKEDPNDAFRSVVSDQLKLSALIVFYANLRALPLLGELLLIPSMAIIGVSMAIAEGEDRFAILRQPLQGLASLVGFALLIFVSIDVFANPAAYFTTATLKSLLMPPLLIGWAIPFGYGVGLIGAYEVLWVRQKVGGKQPPDLRFYSMLKAFELAGFNAGRVGRMTRLMAGRARWAKSHEELDDLYSALRETLLDPDNKDSRDFMWPKAKPLPGEVRFGSLGEYLEVATPVFEQSVDLWLTTVETFQRTSGGGEPPPDLIAPSELEAFLRSGWPTAEHIDRAINDINLPPEAGIRFDRELESFCAELQQIFWYYSPENTSCTQPPRRGYLVFSSYRSATKQFDRLILAAKKLTASN</sequence>
<feature type="transmembrane region" description="Helical" evidence="1">
    <location>
        <begin position="128"/>
        <end position="148"/>
    </location>
</feature>
<accession>A0ABN6H7H6</accession>
<keyword evidence="1" id="KW-0472">Membrane</keyword>
<evidence type="ECO:0000256" key="1">
    <source>
        <dbReference type="SAM" id="Phobius"/>
    </source>
</evidence>
<feature type="transmembrane region" description="Helical" evidence="1">
    <location>
        <begin position="160"/>
        <end position="182"/>
    </location>
</feature>
<gene>
    <name evidence="2" type="ORF">HAHE_25070</name>
</gene>
<protein>
    <submittedName>
        <fullName evidence="2">Uncharacterized protein</fullName>
    </submittedName>
</protein>
<feature type="transmembrane region" description="Helical" evidence="1">
    <location>
        <begin position="202"/>
        <end position="222"/>
    </location>
</feature>
<evidence type="ECO:0000313" key="2">
    <source>
        <dbReference type="EMBL" id="BCX48599.1"/>
    </source>
</evidence>
<reference evidence="2 3" key="1">
    <citation type="submission" date="2021-06" db="EMBL/GenBank/DDBJ databases">
        <title>Complete genome of Haloferula helveola possessing various polysaccharide degrading enzymes.</title>
        <authorList>
            <person name="Takami H."/>
            <person name="Huang C."/>
            <person name="Hamasaki K."/>
        </authorList>
    </citation>
    <scope>NUCLEOTIDE SEQUENCE [LARGE SCALE GENOMIC DNA]</scope>
    <source>
        <strain evidence="2 3">CN-1</strain>
    </source>
</reference>
<keyword evidence="3" id="KW-1185">Reference proteome</keyword>
<dbReference type="EMBL" id="AP024702">
    <property type="protein sequence ID" value="BCX48599.1"/>
    <property type="molecule type" value="Genomic_DNA"/>
</dbReference>
<dbReference type="Proteomes" id="UP001374893">
    <property type="component" value="Chromosome"/>
</dbReference>
<proteinExistence type="predicted"/>
<name>A0ABN6H7H6_9BACT</name>
<feature type="transmembrane region" description="Helical" evidence="1">
    <location>
        <begin position="6"/>
        <end position="25"/>
    </location>
</feature>